<dbReference type="CDD" id="cd11615">
    <property type="entry name" value="SAF_NeuB_like"/>
    <property type="match status" value="1"/>
</dbReference>
<reference evidence="2 3" key="1">
    <citation type="submission" date="2017-02" db="EMBL/GenBank/DDBJ databases">
        <title>Comparative genomic analysis of Brazilian Leptospira kirschneri strains of different serogroups.</title>
        <authorList>
            <person name="Moreno L.Z."/>
            <person name="Miraglia F."/>
            <person name="Kremer F.S."/>
            <person name="Eslabao M.R."/>
            <person name="Lilenbaum W."/>
            <person name="Dellagostin O.A."/>
            <person name="Moreno A.M."/>
        </authorList>
    </citation>
    <scope>NUCLEOTIDE SEQUENCE [LARGE SCALE GENOMIC DNA]</scope>
    <source>
        <strain evidence="2 3">M110/06</strain>
    </source>
</reference>
<name>A0A1T1E1Q1_9LEPT</name>
<feature type="domain" description="AFP-like" evidence="1">
    <location>
        <begin position="294"/>
        <end position="350"/>
    </location>
</feature>
<dbReference type="InterPro" id="IPR020030">
    <property type="entry name" value="Pseudaminic_synth_PseI"/>
</dbReference>
<dbReference type="Gene3D" id="3.90.1210.10">
    <property type="entry name" value="Antifreeze-like/N-acetylneuraminic acid synthase C-terminal domain"/>
    <property type="match status" value="1"/>
</dbReference>
<proteinExistence type="predicted"/>
<accession>A0A1T1E1Q1</accession>
<dbReference type="InterPro" id="IPR036732">
    <property type="entry name" value="AFP_Neu5c_C_sf"/>
</dbReference>
<dbReference type="PROSITE" id="PS50844">
    <property type="entry name" value="AFP_LIKE"/>
    <property type="match status" value="1"/>
</dbReference>
<dbReference type="Pfam" id="PF03102">
    <property type="entry name" value="NeuB"/>
    <property type="match status" value="1"/>
</dbReference>
<sequence length="350" mass="39030">MNEIIIGNQKIGNNFKPYIIAEMSGNHNQSLERALEIVDAAADAGAHAIKLQTYTADTITIDKKEGEFFISDPKSLWKGESLYDLYKKAYTPWEWHESIFKRAKEKGILCFSSPFDFTAVDFLESLNAPAYKIASFENIDLPLIRKVANTGKPIIISTGMANIQEIAEAVDTVRATGNNQLILLKCTSTYPATPDNTNILTIPHMRELFQCEIGLSDHTLGIGVAVASVALGATVIEKHFTLNREEGGVDSVFSMEPDELKSLIVETERAWQSLGKVTYGPTEKEKASMIFRRSLYVVEDMNVGDRITERNVKSIRPGYGLPPKYLDIVLGKRVSQNVFRGTPVSWEFIE</sequence>
<dbReference type="SUPFAM" id="SSF51569">
    <property type="entry name" value="Aldolase"/>
    <property type="match status" value="1"/>
</dbReference>
<dbReference type="SUPFAM" id="SSF51269">
    <property type="entry name" value="AFP III-like domain"/>
    <property type="match status" value="1"/>
</dbReference>
<dbReference type="RefSeq" id="WP_016753330.1">
    <property type="nucleotide sequence ID" value="NZ_MVIT01000036.1"/>
</dbReference>
<dbReference type="InterPro" id="IPR057736">
    <property type="entry name" value="SAF_PseI/NeuA/NeuB"/>
</dbReference>
<protein>
    <submittedName>
        <fullName evidence="2">Pseudaminic acid synthase</fullName>
    </submittedName>
</protein>
<dbReference type="Pfam" id="PF08666">
    <property type="entry name" value="SAF"/>
    <property type="match status" value="1"/>
</dbReference>
<dbReference type="SMART" id="SM00858">
    <property type="entry name" value="SAF"/>
    <property type="match status" value="1"/>
</dbReference>
<organism evidence="2 3">
    <name type="scientific">Leptospira kirschneri serovar Pomona</name>
    <dbReference type="NCBI Taxonomy" id="561005"/>
    <lineage>
        <taxon>Bacteria</taxon>
        <taxon>Pseudomonadati</taxon>
        <taxon>Spirochaetota</taxon>
        <taxon>Spirochaetia</taxon>
        <taxon>Leptospirales</taxon>
        <taxon>Leptospiraceae</taxon>
        <taxon>Leptospira</taxon>
    </lineage>
</organism>
<dbReference type="PANTHER" id="PTHR42966:SF2">
    <property type="entry name" value="PSEUDAMINIC ACID SYNTHASE"/>
    <property type="match status" value="1"/>
</dbReference>
<comment type="caution">
    <text evidence="2">The sequence shown here is derived from an EMBL/GenBank/DDBJ whole genome shotgun (WGS) entry which is preliminary data.</text>
</comment>
<dbReference type="InterPro" id="IPR051690">
    <property type="entry name" value="PseI-like"/>
</dbReference>
<dbReference type="Gene3D" id="3.20.20.70">
    <property type="entry name" value="Aldolase class I"/>
    <property type="match status" value="1"/>
</dbReference>
<evidence type="ECO:0000313" key="2">
    <source>
        <dbReference type="EMBL" id="OOV47021.1"/>
    </source>
</evidence>
<evidence type="ECO:0000313" key="3">
    <source>
        <dbReference type="Proteomes" id="UP000191008"/>
    </source>
</evidence>
<dbReference type="InterPro" id="IPR006190">
    <property type="entry name" value="SAF_AFP_Neu5Ac"/>
</dbReference>
<evidence type="ECO:0000259" key="1">
    <source>
        <dbReference type="PROSITE" id="PS50844"/>
    </source>
</evidence>
<gene>
    <name evidence="2" type="ORF">B1J93_02230</name>
</gene>
<dbReference type="NCBIfam" id="TIGR03586">
    <property type="entry name" value="PseI"/>
    <property type="match status" value="1"/>
</dbReference>
<dbReference type="EMBL" id="MVIT01000036">
    <property type="protein sequence ID" value="OOV47021.1"/>
    <property type="molecule type" value="Genomic_DNA"/>
</dbReference>
<dbReference type="InterPro" id="IPR013974">
    <property type="entry name" value="SAF"/>
</dbReference>
<dbReference type="GO" id="GO:0016051">
    <property type="term" value="P:carbohydrate biosynthetic process"/>
    <property type="evidence" value="ECO:0007669"/>
    <property type="project" value="InterPro"/>
</dbReference>
<dbReference type="PANTHER" id="PTHR42966">
    <property type="entry name" value="N-ACETYLNEURAMINATE SYNTHASE"/>
    <property type="match status" value="1"/>
</dbReference>
<dbReference type="GO" id="GO:0047444">
    <property type="term" value="F:N-acylneuraminate-9-phosphate synthase activity"/>
    <property type="evidence" value="ECO:0007669"/>
    <property type="project" value="TreeGrafter"/>
</dbReference>
<dbReference type="AlphaFoldDB" id="A0A1T1E1Q1"/>
<dbReference type="InterPro" id="IPR013785">
    <property type="entry name" value="Aldolase_TIM"/>
</dbReference>
<dbReference type="Proteomes" id="UP000191008">
    <property type="component" value="Unassembled WGS sequence"/>
</dbReference>
<dbReference type="InterPro" id="IPR013132">
    <property type="entry name" value="PseI/NeuA/B-like_N"/>
</dbReference>